<comment type="caution">
    <text evidence="1">The sequence shown here is derived from an EMBL/GenBank/DDBJ whole genome shotgun (WGS) entry which is preliminary data.</text>
</comment>
<dbReference type="AlphaFoldDB" id="A0A080M354"/>
<evidence type="ECO:0000313" key="2">
    <source>
        <dbReference type="Proteomes" id="UP000020077"/>
    </source>
</evidence>
<protein>
    <submittedName>
        <fullName evidence="1">Uncharacterized protein</fullName>
    </submittedName>
</protein>
<dbReference type="EMBL" id="JDVG02000525">
    <property type="protein sequence ID" value="KFB71574.1"/>
    <property type="molecule type" value="Genomic_DNA"/>
</dbReference>
<proteinExistence type="predicted"/>
<sequence>MLVKGTDIDSIALLPTGVDDHVKMPDHFAGTILNSRVLRQRQANTAAMDLKR</sequence>
<gene>
    <name evidence="1" type="ORF">AW09_003285</name>
</gene>
<dbReference type="Proteomes" id="UP000020077">
    <property type="component" value="Unassembled WGS sequence"/>
</dbReference>
<name>A0A080M354_9PROT</name>
<evidence type="ECO:0000313" key="1">
    <source>
        <dbReference type="EMBL" id="KFB71574.1"/>
    </source>
</evidence>
<organism evidence="1 2">
    <name type="scientific">Candidatus Accumulibacter phosphatis</name>
    <dbReference type="NCBI Taxonomy" id="327160"/>
    <lineage>
        <taxon>Bacteria</taxon>
        <taxon>Pseudomonadati</taxon>
        <taxon>Pseudomonadota</taxon>
        <taxon>Betaproteobacteria</taxon>
        <taxon>Candidatus Accumulibacter</taxon>
    </lineage>
</organism>
<accession>A0A080M354</accession>
<reference evidence="1 2" key="1">
    <citation type="submission" date="2014-02" db="EMBL/GenBank/DDBJ databases">
        <title>Expanding our view of genomic diversity in Candidatus Accumulibacter clades.</title>
        <authorList>
            <person name="Skennerton C.T."/>
            <person name="Barr J.J."/>
            <person name="Slater F.R."/>
            <person name="Bond P.L."/>
            <person name="Tyson G.W."/>
        </authorList>
    </citation>
    <scope>NUCLEOTIDE SEQUENCE [LARGE SCALE GENOMIC DNA]</scope>
    <source>
        <strain evidence="2">BA-91</strain>
    </source>
</reference>